<sequence length="1127" mass="121967">MADLAVQLFYDGQWHDITSDVRTPRQDVHIERGRRDWSEHVDPSSCRMLLNNRHGRYSPRNPHSPLFGKVGRNTPLRVRIGPSQQGMWLPGEDGSYAHTEDASSLDIIGDIDIVFEATPTSWRPDADTLLASKYQISGDNRSWMAQHMADGTLRLSHSEDGTFNTFKQSTSTSPVPADADLLALRIVLIVDDGNGNAIARFYTAASIGDTWSQLGNDVVHDATTSIYASDAPLEIGAGAGGGAIFPDDATFSGTIHAFQLRAGVDGTLVADAEFADQDDLTSTSWTADDGHEWILHEAAVLADSAVRFSGEVSRWPLRWDLSGNDLWAPIQAWGILHRLQQGSKPLRSSLFRDLSSRSEIVGYWPCEDGENASRIASGIGQPSAEIEGEVDLSSYEGLPSSEALPQLTTGRLRPVIPEYDPDADQRLIALLHLPDNGVDGEQRLFTIPTTGSVARWDVIVNSDGSFGLRAYDATEGGDQVLSSIWFAADANGTDLMFSLWLSQQGSDIDWQLGVFEAGADTGSVLDGTLAGHTYGRIRRINTPGGGSDLGGTAVGHIAVMNGDVHSIWDVIGRSMDAWSGESATDRLQRLTADEDIPLRVVSTREDTEAVGAQTPESLLALLRSAAGADLGYFGERADALALLWRPRATLYNQTPRVLLDYSSGEVFAPFEPVEDDQALRNDVTVSRPRGSEYRAVQRTGPLSVAPPPDGVGRYDDAPDVNVAGDAQLPHQAGWRLHLGTIDEPRFPTVRVDLANPRMAARHSELQTVAEGDRMQIINTPAWLPEPVDVIVQGLEENKGQPTHDIVVTCTPASPWTVGVLAPTAVDDAEPDEPIRADTAGSDTAADLDNTATTMLVATRDGPAWTTDGNDLPVDVRIGGGEDVRVTDSDTIHDLYARAETDGWGSPTIGPDWIIRDGPASEFSVDDTDEIGQVAIGAVSDARVITMPVSATNLEILATVSTTVVADGDWIVPGVLMRYHDSDNFYAVFVEFKDTSNIGVAIHRKVDGQWSWLTGAEIDSYSADQQWHLRARAHGTDLAARLWPDSEAEPDTWTISTTDDALDTAGEIGARCVLEANNTNTLPVVLHWHDWTVPTTQQFTVQRAVNGVSRGWDAGTDVRLAHPTIAPL</sequence>
<protein>
    <submittedName>
        <fullName evidence="1">Uncharacterized protein</fullName>
    </submittedName>
</protein>
<evidence type="ECO:0000313" key="2">
    <source>
        <dbReference type="Proteomes" id="UP000582974"/>
    </source>
</evidence>
<comment type="caution">
    <text evidence="1">The sequence shown here is derived from an EMBL/GenBank/DDBJ whole genome shotgun (WGS) entry which is preliminary data.</text>
</comment>
<reference evidence="1 2" key="1">
    <citation type="submission" date="2020-07" db="EMBL/GenBank/DDBJ databases">
        <title>Genome of Haloechinothrix sp.</title>
        <authorList>
            <person name="Tang S.-K."/>
            <person name="Yang L."/>
            <person name="Zhu W.-Y."/>
        </authorList>
    </citation>
    <scope>NUCLEOTIDE SEQUENCE [LARGE SCALE GENOMIC DNA]</scope>
    <source>
        <strain evidence="1 2">YIM 98757</strain>
    </source>
</reference>
<proteinExistence type="predicted"/>
<keyword evidence="2" id="KW-1185">Reference proteome</keyword>
<accession>A0A838AAM4</accession>
<organism evidence="1 2">
    <name type="scientific">Haloechinothrix aidingensis</name>
    <dbReference type="NCBI Taxonomy" id="2752311"/>
    <lineage>
        <taxon>Bacteria</taxon>
        <taxon>Bacillati</taxon>
        <taxon>Actinomycetota</taxon>
        <taxon>Actinomycetes</taxon>
        <taxon>Pseudonocardiales</taxon>
        <taxon>Pseudonocardiaceae</taxon>
        <taxon>Haloechinothrix</taxon>
    </lineage>
</organism>
<evidence type="ECO:0000313" key="1">
    <source>
        <dbReference type="EMBL" id="MBA0126277.1"/>
    </source>
</evidence>
<gene>
    <name evidence="1" type="ORF">H0B56_12065</name>
</gene>
<dbReference type="EMBL" id="JACCKD010000004">
    <property type="protein sequence ID" value="MBA0126277.1"/>
    <property type="molecule type" value="Genomic_DNA"/>
</dbReference>
<dbReference type="Proteomes" id="UP000582974">
    <property type="component" value="Unassembled WGS sequence"/>
</dbReference>
<dbReference type="RefSeq" id="WP_180893116.1">
    <property type="nucleotide sequence ID" value="NZ_JACCKD010000004.1"/>
</dbReference>
<name>A0A838AAM4_9PSEU</name>
<dbReference type="AlphaFoldDB" id="A0A838AAM4"/>
<dbReference type="Gene3D" id="2.60.120.560">
    <property type="entry name" value="Exo-inulinase, domain 1"/>
    <property type="match status" value="1"/>
</dbReference>